<dbReference type="PANTHER" id="PTHR40940">
    <property type="entry name" value="PROTEIN BATD-RELATED"/>
    <property type="match status" value="1"/>
</dbReference>
<name>A0A382ZD24_9ZZZZ</name>
<gene>
    <name evidence="1" type="ORF">METZ01_LOCUS446241</name>
</gene>
<dbReference type="InterPro" id="IPR025738">
    <property type="entry name" value="BatD"/>
</dbReference>
<proteinExistence type="predicted"/>
<organism evidence="1">
    <name type="scientific">marine metagenome</name>
    <dbReference type="NCBI Taxonomy" id="408172"/>
    <lineage>
        <taxon>unclassified sequences</taxon>
        <taxon>metagenomes</taxon>
        <taxon>ecological metagenomes</taxon>
    </lineage>
</organism>
<feature type="non-terminal residue" evidence="1">
    <location>
        <position position="258"/>
    </location>
</feature>
<evidence type="ECO:0000313" key="1">
    <source>
        <dbReference type="EMBL" id="SVD93387.1"/>
    </source>
</evidence>
<sequence length="258" mass="28388">VVKVANGSPFVGESVFAEITILLQPNTQIYSERNNIVKLSGDSIRAVYLAGPEEAAPVNGKRAIRFLYQISPLKSGDLSLTASFKPLIQLPSTTGRRRVDERFDLKSKPVSIVSRSLPTEGRPADFSGAIGNFALNLQADPLSVKTGEPIAMRFTVTGSGSFEFLEPPKPTSISGWKFYEPIKLDLQRGKPGKPSRLIFSQNIVPEQKHNQLPTFRITVFDSKKEQYVTLITDKIPLKVEEVAISSGFTKKETPSNIP</sequence>
<reference evidence="1" key="1">
    <citation type="submission" date="2018-05" db="EMBL/GenBank/DDBJ databases">
        <authorList>
            <person name="Lanie J.A."/>
            <person name="Ng W.-L."/>
            <person name="Kazmierczak K.M."/>
            <person name="Andrzejewski T.M."/>
            <person name="Davidsen T.M."/>
            <person name="Wayne K.J."/>
            <person name="Tettelin H."/>
            <person name="Glass J.I."/>
            <person name="Rusch D."/>
            <person name="Podicherti R."/>
            <person name="Tsui H.-C.T."/>
            <person name="Winkler M.E."/>
        </authorList>
    </citation>
    <scope>NUCLEOTIDE SEQUENCE</scope>
</reference>
<accession>A0A382ZD24</accession>
<feature type="non-terminal residue" evidence="1">
    <location>
        <position position="1"/>
    </location>
</feature>
<protein>
    <submittedName>
        <fullName evidence="1">Uncharacterized protein</fullName>
    </submittedName>
</protein>
<dbReference type="EMBL" id="UINC01182913">
    <property type="protein sequence ID" value="SVD93387.1"/>
    <property type="molecule type" value="Genomic_DNA"/>
</dbReference>
<dbReference type="PANTHER" id="PTHR40940:SF2">
    <property type="entry name" value="BATD"/>
    <property type="match status" value="1"/>
</dbReference>
<dbReference type="AlphaFoldDB" id="A0A382ZD24"/>